<accession>A0A2T6BUB5</accession>
<dbReference type="NCBIfam" id="TIGR01549">
    <property type="entry name" value="HAD-SF-IA-v1"/>
    <property type="match status" value="1"/>
</dbReference>
<dbReference type="NCBIfam" id="TIGR01509">
    <property type="entry name" value="HAD-SF-IA-v3"/>
    <property type="match status" value="1"/>
</dbReference>
<dbReference type="Proteomes" id="UP000244240">
    <property type="component" value="Unassembled WGS sequence"/>
</dbReference>
<dbReference type="SFLD" id="SFLDS00003">
    <property type="entry name" value="Haloacid_Dehalogenase"/>
    <property type="match status" value="1"/>
</dbReference>
<dbReference type="InterPro" id="IPR023214">
    <property type="entry name" value="HAD_sf"/>
</dbReference>
<dbReference type="RefSeq" id="WP_108023465.1">
    <property type="nucleotide sequence ID" value="NZ_QBKR01000011.1"/>
</dbReference>
<dbReference type="EMBL" id="QBKR01000011">
    <property type="protein sequence ID" value="PTX59644.1"/>
    <property type="molecule type" value="Genomic_DNA"/>
</dbReference>
<protein>
    <submittedName>
        <fullName evidence="1">Pyrophosphatase PpaX</fullName>
    </submittedName>
</protein>
<dbReference type="PANTHER" id="PTHR43434">
    <property type="entry name" value="PHOSPHOGLYCOLATE PHOSPHATASE"/>
    <property type="match status" value="1"/>
</dbReference>
<evidence type="ECO:0000313" key="1">
    <source>
        <dbReference type="EMBL" id="PTX59644.1"/>
    </source>
</evidence>
<dbReference type="SFLD" id="SFLDG01135">
    <property type="entry name" value="C1.5.6:_HAD__Beta-PGM__Phospha"/>
    <property type="match status" value="1"/>
</dbReference>
<dbReference type="Gene3D" id="1.10.150.240">
    <property type="entry name" value="Putative phosphatase, domain 2"/>
    <property type="match status" value="1"/>
</dbReference>
<dbReference type="InterPro" id="IPR023198">
    <property type="entry name" value="PGP-like_dom2"/>
</dbReference>
<dbReference type="GO" id="GO:0008967">
    <property type="term" value="F:phosphoglycolate phosphatase activity"/>
    <property type="evidence" value="ECO:0007669"/>
    <property type="project" value="TreeGrafter"/>
</dbReference>
<dbReference type="Gene3D" id="3.40.50.1000">
    <property type="entry name" value="HAD superfamily/HAD-like"/>
    <property type="match status" value="1"/>
</dbReference>
<sequence length="222" mass="24644">MSYRTVLFDLDGTLLHTTPLIVASFLHTLEQHCPGRYGKEEVLACLGEPLRDQMVRFGGEEEADEMVRTYREHNVAHHDRYVKAFPGVREVVDTLHHVGIQMGVVSNKQRLTVEMGLKLCGLKPWFQTVICFGDTDKPKPDASPIRLALDRLGARAETTLMVGDSKYDLLAARNAGVASAGVAWSAHGKQALLAHEPDHMLESMEDLYEVMELHEVPGGGRS</sequence>
<dbReference type="GO" id="GO:0006281">
    <property type="term" value="P:DNA repair"/>
    <property type="evidence" value="ECO:0007669"/>
    <property type="project" value="TreeGrafter"/>
</dbReference>
<dbReference type="OrthoDB" id="9807630at2"/>
<dbReference type="InterPro" id="IPR041492">
    <property type="entry name" value="HAD_2"/>
</dbReference>
<dbReference type="InterPro" id="IPR036412">
    <property type="entry name" value="HAD-like_sf"/>
</dbReference>
<dbReference type="NCBIfam" id="NF009804">
    <property type="entry name" value="PRK13288.1"/>
    <property type="match status" value="1"/>
</dbReference>
<dbReference type="SFLD" id="SFLDG01129">
    <property type="entry name" value="C1.5:_HAD__Beta-PGM__Phosphata"/>
    <property type="match status" value="1"/>
</dbReference>
<dbReference type="AlphaFoldDB" id="A0A2T6BUB5"/>
<keyword evidence="2" id="KW-1185">Reference proteome</keyword>
<name>A0A2T6BUB5_9BACL</name>
<gene>
    <name evidence="1" type="ORF">C8P63_11179</name>
</gene>
<dbReference type="InterPro" id="IPR050155">
    <property type="entry name" value="HAD-like_hydrolase_sf"/>
</dbReference>
<dbReference type="PRINTS" id="PR00413">
    <property type="entry name" value="HADHALOGNASE"/>
</dbReference>
<reference evidence="1 2" key="1">
    <citation type="submission" date="2018-04" db="EMBL/GenBank/DDBJ databases">
        <title>Genomic Encyclopedia of Archaeal and Bacterial Type Strains, Phase II (KMG-II): from individual species to whole genera.</title>
        <authorList>
            <person name="Goeker M."/>
        </authorList>
    </citation>
    <scope>NUCLEOTIDE SEQUENCE [LARGE SCALE GENOMIC DNA]</scope>
    <source>
        <strain evidence="1 2">DSM 45787</strain>
    </source>
</reference>
<dbReference type="InterPro" id="IPR006439">
    <property type="entry name" value="HAD-SF_hydro_IA"/>
</dbReference>
<dbReference type="PANTHER" id="PTHR43434:SF26">
    <property type="entry name" value="PYROPHOSPHATASE PPAX"/>
    <property type="match status" value="1"/>
</dbReference>
<evidence type="ECO:0000313" key="2">
    <source>
        <dbReference type="Proteomes" id="UP000244240"/>
    </source>
</evidence>
<dbReference type="GO" id="GO:0005829">
    <property type="term" value="C:cytosol"/>
    <property type="evidence" value="ECO:0007669"/>
    <property type="project" value="TreeGrafter"/>
</dbReference>
<dbReference type="Pfam" id="PF13419">
    <property type="entry name" value="HAD_2"/>
    <property type="match status" value="1"/>
</dbReference>
<dbReference type="SUPFAM" id="SSF56784">
    <property type="entry name" value="HAD-like"/>
    <property type="match status" value="1"/>
</dbReference>
<dbReference type="FunFam" id="3.40.50.1000:FF:000022">
    <property type="entry name" value="Phosphoglycolate phosphatase"/>
    <property type="match status" value="1"/>
</dbReference>
<proteinExistence type="predicted"/>
<organism evidence="1 2">
    <name type="scientific">Melghirimyces profundicolus</name>
    <dbReference type="NCBI Taxonomy" id="1242148"/>
    <lineage>
        <taxon>Bacteria</taxon>
        <taxon>Bacillati</taxon>
        <taxon>Bacillota</taxon>
        <taxon>Bacilli</taxon>
        <taxon>Bacillales</taxon>
        <taxon>Thermoactinomycetaceae</taxon>
        <taxon>Melghirimyces</taxon>
    </lineage>
</organism>
<comment type="caution">
    <text evidence="1">The sequence shown here is derived from an EMBL/GenBank/DDBJ whole genome shotgun (WGS) entry which is preliminary data.</text>
</comment>